<evidence type="ECO:0000313" key="2">
    <source>
        <dbReference type="Proteomes" id="UP001066276"/>
    </source>
</evidence>
<gene>
    <name evidence="1" type="ORF">NDU88_002737</name>
</gene>
<comment type="caution">
    <text evidence="1">The sequence shown here is derived from an EMBL/GenBank/DDBJ whole genome shotgun (WGS) entry which is preliminary data.</text>
</comment>
<dbReference type="AlphaFoldDB" id="A0AAV7TP48"/>
<dbReference type="EMBL" id="JANPWB010000006">
    <property type="protein sequence ID" value="KAJ1177482.1"/>
    <property type="molecule type" value="Genomic_DNA"/>
</dbReference>
<sequence length="107" mass="11442">MGCGVSCQTTHTRTEYNLGDKESQYAYYPGVEEEPPYGGRIFWLIATTTLAHPLSARGSHSPTAKAADAANAVRLQHGPLQTLYGSLAAPPRIVAARASTGGRRKKN</sequence>
<dbReference type="Proteomes" id="UP001066276">
    <property type="component" value="Chromosome 3_2"/>
</dbReference>
<keyword evidence="2" id="KW-1185">Reference proteome</keyword>
<organism evidence="1 2">
    <name type="scientific">Pleurodeles waltl</name>
    <name type="common">Iberian ribbed newt</name>
    <dbReference type="NCBI Taxonomy" id="8319"/>
    <lineage>
        <taxon>Eukaryota</taxon>
        <taxon>Metazoa</taxon>
        <taxon>Chordata</taxon>
        <taxon>Craniata</taxon>
        <taxon>Vertebrata</taxon>
        <taxon>Euteleostomi</taxon>
        <taxon>Amphibia</taxon>
        <taxon>Batrachia</taxon>
        <taxon>Caudata</taxon>
        <taxon>Salamandroidea</taxon>
        <taxon>Salamandridae</taxon>
        <taxon>Pleurodelinae</taxon>
        <taxon>Pleurodeles</taxon>
    </lineage>
</organism>
<name>A0AAV7TP48_PLEWA</name>
<reference evidence="1" key="1">
    <citation type="journal article" date="2022" name="bioRxiv">
        <title>Sequencing and chromosome-scale assembly of the giantPleurodeles waltlgenome.</title>
        <authorList>
            <person name="Brown T."/>
            <person name="Elewa A."/>
            <person name="Iarovenko S."/>
            <person name="Subramanian E."/>
            <person name="Araus A.J."/>
            <person name="Petzold A."/>
            <person name="Susuki M."/>
            <person name="Suzuki K.-i.T."/>
            <person name="Hayashi T."/>
            <person name="Toyoda A."/>
            <person name="Oliveira C."/>
            <person name="Osipova E."/>
            <person name="Leigh N.D."/>
            <person name="Simon A."/>
            <person name="Yun M.H."/>
        </authorList>
    </citation>
    <scope>NUCLEOTIDE SEQUENCE</scope>
    <source>
        <strain evidence="1">20211129_DDA</strain>
        <tissue evidence="1">Liver</tissue>
    </source>
</reference>
<evidence type="ECO:0000313" key="1">
    <source>
        <dbReference type="EMBL" id="KAJ1177482.1"/>
    </source>
</evidence>
<proteinExistence type="predicted"/>
<accession>A0AAV7TP48</accession>
<protein>
    <submittedName>
        <fullName evidence="1">Uncharacterized protein</fullName>
    </submittedName>
</protein>